<comment type="cofactor">
    <cofactor evidence="1">
        <name>a divalent metal cation</name>
        <dbReference type="ChEBI" id="CHEBI:60240"/>
    </cofactor>
</comment>
<dbReference type="GO" id="GO:0005524">
    <property type="term" value="F:ATP binding"/>
    <property type="evidence" value="ECO:0007669"/>
    <property type="project" value="UniProtKB-KW"/>
</dbReference>
<comment type="similarity">
    <text evidence="2">Belongs to the CRISPR-associated Cas10/Csm1 family.</text>
</comment>
<dbReference type="AlphaFoldDB" id="A0A9X4GZF6"/>
<keyword evidence="5" id="KW-0540">Nuclease</keyword>
<dbReference type="Gene3D" id="3.30.70.270">
    <property type="match status" value="1"/>
</dbReference>
<dbReference type="InterPro" id="IPR013408">
    <property type="entry name" value="Cas10/Csm1"/>
</dbReference>
<evidence type="ECO:0000256" key="7">
    <source>
        <dbReference type="ARBA" id="ARBA00022759"/>
    </source>
</evidence>
<evidence type="ECO:0000256" key="6">
    <source>
        <dbReference type="ARBA" id="ARBA00022741"/>
    </source>
</evidence>
<dbReference type="InterPro" id="IPR006674">
    <property type="entry name" value="HD_domain"/>
</dbReference>
<dbReference type="InterPro" id="IPR000160">
    <property type="entry name" value="GGDEF_dom"/>
</dbReference>
<dbReference type="PANTHER" id="PTHR36528:SF1">
    <property type="entry name" value="CRISPR SYSTEM SINGLE-STRAND-SPECIFIC DEOXYRIBONUCLEASE CAS10_CSM1 (SUBTYPE III-A)"/>
    <property type="match status" value="1"/>
</dbReference>
<dbReference type="GO" id="GO:0051607">
    <property type="term" value="P:defense response to virus"/>
    <property type="evidence" value="ECO:0007669"/>
    <property type="project" value="UniProtKB-KW"/>
</dbReference>
<dbReference type="InterPro" id="IPR041062">
    <property type="entry name" value="Csm1_B"/>
</dbReference>
<keyword evidence="7" id="KW-0255">Endonuclease</keyword>
<dbReference type="SUPFAM" id="SSF109604">
    <property type="entry name" value="HD-domain/PDEase-like"/>
    <property type="match status" value="1"/>
</dbReference>
<reference evidence="14" key="1">
    <citation type="submission" date="2022-02" db="EMBL/GenBank/DDBJ databases">
        <authorList>
            <person name="Leng L."/>
        </authorList>
    </citation>
    <scope>NUCLEOTIDE SEQUENCE</scope>
    <source>
        <strain evidence="14">JI</strain>
    </source>
</reference>
<evidence type="ECO:0000256" key="5">
    <source>
        <dbReference type="ARBA" id="ARBA00022722"/>
    </source>
</evidence>
<evidence type="ECO:0000256" key="11">
    <source>
        <dbReference type="ARBA" id="ARBA00023118"/>
    </source>
</evidence>
<evidence type="ECO:0000313" key="15">
    <source>
        <dbReference type="Proteomes" id="UP001154312"/>
    </source>
</evidence>
<evidence type="ECO:0000259" key="13">
    <source>
        <dbReference type="PROSITE" id="PS50887"/>
    </source>
</evidence>
<proteinExistence type="inferred from homology"/>
<dbReference type="GO" id="GO:0004527">
    <property type="term" value="F:exonuclease activity"/>
    <property type="evidence" value="ECO:0007669"/>
    <property type="project" value="UniProtKB-KW"/>
</dbReference>
<dbReference type="Pfam" id="PF18211">
    <property type="entry name" value="Csm1_B"/>
    <property type="match status" value="1"/>
</dbReference>
<dbReference type="PANTHER" id="PTHR36528">
    <property type="entry name" value="CRISPR SYSTEM SINGLE-STRAND-SPECIFIC DEOXYRIBONUCLEASE CAS10/CSM1 (SUBTYPE III-A)"/>
    <property type="match status" value="1"/>
</dbReference>
<comment type="caution">
    <text evidence="14">The sequence shown here is derived from an EMBL/GenBank/DDBJ whole genome shotgun (WGS) entry which is preliminary data.</text>
</comment>
<dbReference type="InterPro" id="IPR054767">
    <property type="entry name" value="Cas10-Cmr2_palm2"/>
</dbReference>
<sequence>MSREYQTVILAGLLHDIGKFIQRGEFKGSLKVAGKHPAVSASFIKAKSGAFDKVTDISLLVELVQRHHETTRFPPEPRVQQADSSIRPLAYLVSAADNYSSAEQGEESGEYRDYKTGPLASIFSRLKLTNPTPDVNHYRLRPLNPANSFPESFRQLAPEQTNNYLKDFGRDFDKIISKVNLSDFDCLYTHLLSLLQRYTWCVPSNTQEMAPDISLFDHLRTTSAIAACLYLYHQRENTLNERDVADNRPDKFRLVVGDLSGIQNYIFDIANIGVGGVAKRLRARSFYLNALSEAVSHNLIHEFDLPVVNIVMSSGGKFYVLLPNLPGSFERIEAFQQELDRWSVSQFGGELAVNLAQLAFNGQAFNNFGQVLGEISERLSKRKSAPLKGYLVKSGVWMTDNFKMHAYNGEEGLCQSCNKQIATYIDEHGDKLCENCRRDLLLGTMLPGASYIAYTMTDVPAKYRVSTFHLHGDYSLAVLADAPEADFPGYLICKLNETNIEEIPDHPALPKFMANYIPLAGEEHCTGCPGCKDEKKPAFGEPVYFDCMANRSRGRKMLGYLKADVDHLGSLFVYGLRDNQDDRNSISRIATMSRMLDLFFSGRVDQLLNIRFKFCYTVFSGGDDLLIVGPWNEIVDLAVTVQDDFKKFTGQNKNITISAGIGLLKPGVPVSRSVMSADAALEESKERIIKRETEGRDQLTFLGRTMKWSKVAPLLETANQLSSWLDSEKLTVGFLRKLLNLSKMHRCYYEHEEVRGLKYLPLLTYEIARNLAPPGTRDTDAQAVRLWAENIKNLDHDHTVYLDFLVKYALLTKE</sequence>
<organism evidence="14 15">
    <name type="scientific">Pelotomaculum isophthalicicum JI</name>
    <dbReference type="NCBI Taxonomy" id="947010"/>
    <lineage>
        <taxon>Bacteria</taxon>
        <taxon>Bacillati</taxon>
        <taxon>Bacillota</taxon>
        <taxon>Clostridia</taxon>
        <taxon>Eubacteriales</taxon>
        <taxon>Desulfotomaculaceae</taxon>
        <taxon>Pelotomaculum</taxon>
    </lineage>
</organism>
<dbReference type="NCBIfam" id="TIGR02578">
    <property type="entry name" value="cas_TM1811_Csm1"/>
    <property type="match status" value="1"/>
</dbReference>
<keyword evidence="8" id="KW-0378">Hydrolase</keyword>
<feature type="domain" description="GGDEF" evidence="13">
    <location>
        <begin position="556"/>
        <end position="704"/>
    </location>
</feature>
<dbReference type="Pfam" id="PF01966">
    <property type="entry name" value="HD"/>
    <property type="match status" value="1"/>
</dbReference>
<name>A0A9X4GZF6_9FIRM</name>
<dbReference type="EMBL" id="JAKOAV010000017">
    <property type="protein sequence ID" value="MDF9408707.1"/>
    <property type="molecule type" value="Genomic_DNA"/>
</dbReference>
<evidence type="ECO:0000256" key="10">
    <source>
        <dbReference type="ARBA" id="ARBA00022840"/>
    </source>
</evidence>
<keyword evidence="15" id="KW-1185">Reference proteome</keyword>
<gene>
    <name evidence="14" type="primary">cas10</name>
    <name evidence="14" type="ORF">L7E55_10125</name>
</gene>
<evidence type="ECO:0000256" key="2">
    <source>
        <dbReference type="ARBA" id="ARBA00005700"/>
    </source>
</evidence>
<keyword evidence="6" id="KW-0547">Nucleotide-binding</keyword>
<dbReference type="GO" id="GO:0016740">
    <property type="term" value="F:transferase activity"/>
    <property type="evidence" value="ECO:0007669"/>
    <property type="project" value="UniProtKB-KW"/>
</dbReference>
<dbReference type="GO" id="GO:0004519">
    <property type="term" value="F:endonuclease activity"/>
    <property type="evidence" value="ECO:0007669"/>
    <property type="project" value="UniProtKB-KW"/>
</dbReference>
<keyword evidence="11" id="KW-0051">Antiviral defense</keyword>
<dbReference type="InterPro" id="IPR043128">
    <property type="entry name" value="Rev_trsase/Diguanyl_cyclase"/>
</dbReference>
<evidence type="ECO:0000256" key="4">
    <source>
        <dbReference type="ARBA" id="ARBA00022679"/>
    </source>
</evidence>
<protein>
    <recommendedName>
        <fullName evidence="3">CRISPR system single-strand-specific deoxyribonuclease Cas10/Csm1 (subtype III-A)</fullName>
    </recommendedName>
    <alternativeName>
        <fullName evidence="12">Cyclic oligoadenylate synthase</fullName>
    </alternativeName>
</protein>
<dbReference type="Pfam" id="PF22335">
    <property type="entry name" value="Cas10-Cmr2_palm2"/>
    <property type="match status" value="1"/>
</dbReference>
<accession>A0A9X4GZF6</accession>
<keyword evidence="9" id="KW-0269">Exonuclease</keyword>
<dbReference type="Gene3D" id="1.10.3210.10">
    <property type="entry name" value="Hypothetical protein af1432"/>
    <property type="match status" value="1"/>
</dbReference>
<evidence type="ECO:0000313" key="14">
    <source>
        <dbReference type="EMBL" id="MDF9408707.1"/>
    </source>
</evidence>
<evidence type="ECO:0000256" key="12">
    <source>
        <dbReference type="ARBA" id="ARBA00032922"/>
    </source>
</evidence>
<evidence type="ECO:0000256" key="9">
    <source>
        <dbReference type="ARBA" id="ARBA00022839"/>
    </source>
</evidence>
<dbReference type="PROSITE" id="PS50887">
    <property type="entry name" value="GGDEF"/>
    <property type="match status" value="1"/>
</dbReference>
<keyword evidence="10" id="KW-0067">ATP-binding</keyword>
<dbReference type="Proteomes" id="UP001154312">
    <property type="component" value="Unassembled WGS sequence"/>
</dbReference>
<dbReference type="RefSeq" id="WP_277444076.1">
    <property type="nucleotide sequence ID" value="NZ_JAKOAV010000017.1"/>
</dbReference>
<evidence type="ECO:0000256" key="1">
    <source>
        <dbReference type="ARBA" id="ARBA00001968"/>
    </source>
</evidence>
<keyword evidence="4" id="KW-0808">Transferase</keyword>
<evidence type="ECO:0000256" key="3">
    <source>
        <dbReference type="ARBA" id="ARBA00014333"/>
    </source>
</evidence>
<dbReference type="InterPro" id="IPR052117">
    <property type="entry name" value="Cas10/Csm1_subtype-III-A"/>
</dbReference>
<evidence type="ECO:0000256" key="8">
    <source>
        <dbReference type="ARBA" id="ARBA00022801"/>
    </source>
</evidence>